<accession>A0AA88XXD4</accession>
<evidence type="ECO:0008006" key="3">
    <source>
        <dbReference type="Google" id="ProtNLM"/>
    </source>
</evidence>
<dbReference type="InterPro" id="IPR011029">
    <property type="entry name" value="DEATH-like_dom_sf"/>
</dbReference>
<keyword evidence="2" id="KW-1185">Reference proteome</keyword>
<proteinExistence type="predicted"/>
<dbReference type="SUPFAM" id="SSF47986">
    <property type="entry name" value="DEATH domain"/>
    <property type="match status" value="1"/>
</dbReference>
<dbReference type="EMBL" id="VSWD01000010">
    <property type="protein sequence ID" value="KAK3089721.1"/>
    <property type="molecule type" value="Genomic_DNA"/>
</dbReference>
<reference evidence="1" key="1">
    <citation type="submission" date="2019-08" db="EMBL/GenBank/DDBJ databases">
        <title>The improved chromosome-level genome for the pearl oyster Pinctada fucata martensii using PacBio sequencing and Hi-C.</title>
        <authorList>
            <person name="Zheng Z."/>
        </authorList>
    </citation>
    <scope>NUCLEOTIDE SEQUENCE</scope>
    <source>
        <strain evidence="1">ZZ-2019</strain>
        <tissue evidence="1">Adductor muscle</tissue>
    </source>
</reference>
<dbReference type="Gene3D" id="1.10.533.10">
    <property type="entry name" value="Death Domain, Fas"/>
    <property type="match status" value="2"/>
</dbReference>
<name>A0AA88XXD4_PINIB</name>
<comment type="caution">
    <text evidence="1">The sequence shown here is derived from an EMBL/GenBank/DDBJ whole genome shotgun (WGS) entry which is preliminary data.</text>
</comment>
<dbReference type="AlphaFoldDB" id="A0AA88XXD4"/>
<dbReference type="Proteomes" id="UP001186944">
    <property type="component" value="Unassembled WGS sequence"/>
</dbReference>
<evidence type="ECO:0000313" key="1">
    <source>
        <dbReference type="EMBL" id="KAK3089721.1"/>
    </source>
</evidence>
<organism evidence="1 2">
    <name type="scientific">Pinctada imbricata</name>
    <name type="common">Atlantic pearl-oyster</name>
    <name type="synonym">Pinctada martensii</name>
    <dbReference type="NCBI Taxonomy" id="66713"/>
    <lineage>
        <taxon>Eukaryota</taxon>
        <taxon>Metazoa</taxon>
        <taxon>Spiralia</taxon>
        <taxon>Lophotrochozoa</taxon>
        <taxon>Mollusca</taxon>
        <taxon>Bivalvia</taxon>
        <taxon>Autobranchia</taxon>
        <taxon>Pteriomorphia</taxon>
        <taxon>Pterioida</taxon>
        <taxon>Pterioidea</taxon>
        <taxon>Pteriidae</taxon>
        <taxon>Pinctada</taxon>
    </lineage>
</organism>
<evidence type="ECO:0000313" key="2">
    <source>
        <dbReference type="Proteomes" id="UP001186944"/>
    </source>
</evidence>
<sequence length="393" mass="45546">MENLNKSSGHKRTRLFLVKLQRYGPERFEKFLDLLQCEYGDLAETLRKHLEEKKLLNQGWYCLCCKIEKDVDLNDIVDFLYQERIICLNDMDEVLNNNDWRLLRRCINTSKNTFEIFISSMNRKYGHLVSELKKHTKLQCICDSMNALPDPDSSSEADSVAAESVESMAWWTHYERRGLVRHATFYQRKRVLSGLCRHESLIKKTVVSNYDEPTTVPSKSSSFPSLKSQQLSATRNHKASQSLEIVQSTPCLSCNDFPFPLLENILGPCRSQSSPNFALPICYNESRFSEKFGSFRPGSLMEISENNIEMFVNHQGSPQAFNEDIQEDSFGSANETCQNLPNCDESLCTHDSDDESIMYYDENNPNRRNLRRNTAMRYSKGKADTIREKYIRH</sequence>
<protein>
    <recommendedName>
        <fullName evidence="3">CARD domain-containing protein</fullName>
    </recommendedName>
</protein>
<dbReference type="CDD" id="cd01671">
    <property type="entry name" value="CARD"/>
    <property type="match status" value="1"/>
</dbReference>
<gene>
    <name evidence="1" type="ORF">FSP39_005893</name>
</gene>